<dbReference type="InterPro" id="IPR029510">
    <property type="entry name" value="Ald_DH_CS_GLU"/>
</dbReference>
<accession>A0A9D3AX79</accession>
<evidence type="ECO:0000256" key="8">
    <source>
        <dbReference type="SAM" id="Coils"/>
    </source>
</evidence>
<keyword evidence="3" id="KW-0520">NAD</keyword>
<evidence type="ECO:0000256" key="7">
    <source>
        <dbReference type="RuleBase" id="RU003345"/>
    </source>
</evidence>
<comment type="caution">
    <text evidence="10">The sequence shown here is derived from an EMBL/GenBank/DDBJ whole genome shotgun (WGS) entry which is preliminary data.</text>
</comment>
<feature type="active site" evidence="5">
    <location>
        <position position="243"/>
    </location>
</feature>
<dbReference type="GO" id="GO:0005737">
    <property type="term" value="C:cytoplasm"/>
    <property type="evidence" value="ECO:0007669"/>
    <property type="project" value="TreeGrafter"/>
</dbReference>
<dbReference type="InterPro" id="IPR015590">
    <property type="entry name" value="Aldehyde_DH_dom"/>
</dbReference>
<evidence type="ECO:0000259" key="9">
    <source>
        <dbReference type="Pfam" id="PF00171"/>
    </source>
</evidence>
<sequence>MDIKTILHSQREYFLSGSTRPISFRLARLKDLKQTIIRREQEIIQALKKDLNKATFEAYATEIGLTLEELKYTIRHLPAWAKPHKVKTGMANFPAKSYIIPEPYGIALIMSPWNYPFNLALTPLIGAIAAGNCSIIKPSAYAPHTSSVVAQIIGDCFAEKFVAVVEGGRQTNQDLLSEKFDYIFFTGSVAVGKTVMRAAAEHLTPVTLELGGKSPCIVDRDVNIDLAARRITWGKFLNAGQTCVAPDFLLVHKSIKDELLYRIKKYITIFYGRNPCSNTDYPKIINQRHFNRLLNLLKRGDIVTGGQYSKDKLVIEPTVIEHITWEDPVMQEEVFGPILPVLEYENLAEVIAELSRQPSPLALYFFSTNRKNQQRVVENLSYGGGCINDTVMHLATPYLPFGGVGNSGMGAYHGKTSFDTFSHTKSILNKSYLLDIKLRYPPYNKNKLTILKHI</sequence>
<evidence type="ECO:0000256" key="1">
    <source>
        <dbReference type="ARBA" id="ARBA00009986"/>
    </source>
</evidence>
<keyword evidence="11" id="KW-1185">Reference proteome</keyword>
<evidence type="ECO:0000313" key="11">
    <source>
        <dbReference type="Proteomes" id="UP000798488"/>
    </source>
</evidence>
<dbReference type="OrthoDB" id="9762913at2"/>
<dbReference type="EMBL" id="LSRS01000005">
    <property type="protein sequence ID" value="KAF1084732.1"/>
    <property type="molecule type" value="Genomic_DNA"/>
</dbReference>
<dbReference type="RefSeq" id="WP_161822777.1">
    <property type="nucleotide sequence ID" value="NZ_LSRS01000005.1"/>
</dbReference>
<feature type="coiled-coil region" evidence="8">
    <location>
        <begin position="29"/>
        <end position="57"/>
    </location>
</feature>
<feature type="domain" description="Aldehyde dehydrogenase" evidence="9">
    <location>
        <begin position="3"/>
        <end position="427"/>
    </location>
</feature>
<dbReference type="InterPro" id="IPR016161">
    <property type="entry name" value="Ald_DH/histidinol_DH"/>
</dbReference>
<dbReference type="Gene3D" id="3.40.309.10">
    <property type="entry name" value="Aldehyde Dehydrogenase, Chain A, domain 2"/>
    <property type="match status" value="1"/>
</dbReference>
<name>A0A9D3AX79_9FIRM</name>
<dbReference type="AlphaFoldDB" id="A0A9D3AX79"/>
<proteinExistence type="inferred from homology"/>
<dbReference type="FunFam" id="3.40.605.10:FF:000004">
    <property type="entry name" value="Aldehyde dehydrogenase"/>
    <property type="match status" value="1"/>
</dbReference>
<dbReference type="InterPro" id="IPR016160">
    <property type="entry name" value="Ald_DH_CS_CYS"/>
</dbReference>
<dbReference type="GO" id="GO:0004029">
    <property type="term" value="F:aldehyde dehydrogenase (NAD+) activity"/>
    <property type="evidence" value="ECO:0007669"/>
    <property type="project" value="TreeGrafter"/>
</dbReference>
<dbReference type="PANTHER" id="PTHR43570">
    <property type="entry name" value="ALDEHYDE DEHYDROGENASE"/>
    <property type="match status" value="1"/>
</dbReference>
<evidence type="ECO:0000256" key="4">
    <source>
        <dbReference type="PIRNR" id="PIRNR036492"/>
    </source>
</evidence>
<evidence type="ECO:0000256" key="6">
    <source>
        <dbReference type="PROSITE-ProRule" id="PRU10007"/>
    </source>
</evidence>
<dbReference type="InterPro" id="IPR016163">
    <property type="entry name" value="Ald_DH_C"/>
</dbReference>
<evidence type="ECO:0000313" key="10">
    <source>
        <dbReference type="EMBL" id="KAF1084732.1"/>
    </source>
</evidence>
<dbReference type="PANTHER" id="PTHR43570:SF16">
    <property type="entry name" value="ALDEHYDE DEHYDROGENASE TYPE III, ISOFORM Q"/>
    <property type="match status" value="1"/>
</dbReference>
<dbReference type="PIRSF" id="PIRSF036492">
    <property type="entry name" value="ALDH"/>
    <property type="match status" value="1"/>
</dbReference>
<dbReference type="InterPro" id="IPR016162">
    <property type="entry name" value="Ald_DH_N"/>
</dbReference>
<gene>
    <name evidence="10" type="primary">alkH</name>
    <name evidence="10" type="ORF">SPSYN_02518</name>
</gene>
<dbReference type="Gene3D" id="3.40.605.10">
    <property type="entry name" value="Aldehyde Dehydrogenase, Chain A, domain 1"/>
    <property type="match status" value="1"/>
</dbReference>
<dbReference type="PROSITE" id="PS00687">
    <property type="entry name" value="ALDEHYDE_DEHYDR_GLU"/>
    <property type="match status" value="1"/>
</dbReference>
<keyword evidence="8" id="KW-0175">Coiled coil</keyword>
<organism evidence="10 11">
    <name type="scientific">Sporotomaculum syntrophicum</name>
    <dbReference type="NCBI Taxonomy" id="182264"/>
    <lineage>
        <taxon>Bacteria</taxon>
        <taxon>Bacillati</taxon>
        <taxon>Bacillota</taxon>
        <taxon>Clostridia</taxon>
        <taxon>Eubacteriales</taxon>
        <taxon>Desulfallaceae</taxon>
        <taxon>Sporotomaculum</taxon>
    </lineage>
</organism>
<dbReference type="SUPFAM" id="SSF53720">
    <property type="entry name" value="ALDH-like"/>
    <property type="match status" value="1"/>
</dbReference>
<comment type="similarity">
    <text evidence="1 4 7">Belongs to the aldehyde dehydrogenase family.</text>
</comment>
<dbReference type="InterPro" id="IPR012394">
    <property type="entry name" value="Aldehyde_DH_NAD(P)"/>
</dbReference>
<evidence type="ECO:0000256" key="3">
    <source>
        <dbReference type="ARBA" id="ARBA00023027"/>
    </source>
</evidence>
<dbReference type="FunFam" id="3.40.309.10:FF:000003">
    <property type="entry name" value="Aldehyde dehydrogenase"/>
    <property type="match status" value="1"/>
</dbReference>
<evidence type="ECO:0000256" key="2">
    <source>
        <dbReference type="ARBA" id="ARBA00023002"/>
    </source>
</evidence>
<dbReference type="Proteomes" id="UP000798488">
    <property type="component" value="Unassembled WGS sequence"/>
</dbReference>
<reference evidence="10" key="1">
    <citation type="submission" date="2016-02" db="EMBL/GenBank/DDBJ databases">
        <title>Draft Genome Sequence of Sporotomaculum syntrophicum Strain FB, a Syntrophic Benzoate Degrader.</title>
        <authorList>
            <person name="Nobu M.K."/>
            <person name="Narihiro T."/>
            <person name="Qiu Y.-L."/>
            <person name="Ohashi A."/>
            <person name="Liu W.-T."/>
            <person name="Yuji S."/>
        </authorList>
    </citation>
    <scope>NUCLEOTIDE SEQUENCE</scope>
    <source>
        <strain evidence="10">FB</strain>
    </source>
</reference>
<dbReference type="PROSITE" id="PS00070">
    <property type="entry name" value="ALDEHYDE_DEHYDR_CYS"/>
    <property type="match status" value="1"/>
</dbReference>
<dbReference type="GO" id="GO:0006081">
    <property type="term" value="P:aldehyde metabolic process"/>
    <property type="evidence" value="ECO:0007669"/>
    <property type="project" value="InterPro"/>
</dbReference>
<protein>
    <recommendedName>
        <fullName evidence="4">Aldehyde dehydrogenase</fullName>
    </recommendedName>
</protein>
<feature type="active site" evidence="5 6">
    <location>
        <position position="209"/>
    </location>
</feature>
<dbReference type="CDD" id="cd07136">
    <property type="entry name" value="ALDH_YwdH-P39616"/>
    <property type="match status" value="1"/>
</dbReference>
<dbReference type="Pfam" id="PF00171">
    <property type="entry name" value="Aldedh"/>
    <property type="match status" value="1"/>
</dbReference>
<evidence type="ECO:0000256" key="5">
    <source>
        <dbReference type="PIRSR" id="PIRSR036492-1"/>
    </source>
</evidence>
<keyword evidence="2 4" id="KW-0560">Oxidoreductase</keyword>